<dbReference type="Pfam" id="PF00664">
    <property type="entry name" value="ABC_membrane"/>
    <property type="match status" value="1"/>
</dbReference>
<dbReference type="InterPro" id="IPR039421">
    <property type="entry name" value="Type_1_exporter"/>
</dbReference>
<dbReference type="GO" id="GO:0090374">
    <property type="term" value="P:oligopeptide export from mitochondrion"/>
    <property type="evidence" value="ECO:0007669"/>
    <property type="project" value="TreeGrafter"/>
</dbReference>
<accession>X1T816</accession>
<evidence type="ECO:0000256" key="3">
    <source>
        <dbReference type="ARBA" id="ARBA00022989"/>
    </source>
</evidence>
<dbReference type="Gene3D" id="3.40.50.300">
    <property type="entry name" value="P-loop containing nucleotide triphosphate hydrolases"/>
    <property type="match status" value="1"/>
</dbReference>
<keyword evidence="4 5" id="KW-0472">Membrane</keyword>
<dbReference type="PANTHER" id="PTHR43394">
    <property type="entry name" value="ATP-DEPENDENT PERMEASE MDL1, MITOCHONDRIAL"/>
    <property type="match status" value="1"/>
</dbReference>
<feature type="domain" description="ABC transmembrane type-1" evidence="6">
    <location>
        <begin position="1"/>
        <end position="117"/>
    </location>
</feature>
<evidence type="ECO:0000256" key="5">
    <source>
        <dbReference type="SAM" id="Phobius"/>
    </source>
</evidence>
<protein>
    <recommendedName>
        <fullName evidence="6">ABC transmembrane type-1 domain-containing protein</fullName>
    </recommendedName>
</protein>
<feature type="transmembrane region" description="Helical" evidence="5">
    <location>
        <begin position="54"/>
        <end position="74"/>
    </location>
</feature>
<dbReference type="InterPro" id="IPR027417">
    <property type="entry name" value="P-loop_NTPase"/>
</dbReference>
<dbReference type="EMBL" id="BARW01005165">
    <property type="protein sequence ID" value="GAI76149.1"/>
    <property type="molecule type" value="Genomic_DNA"/>
</dbReference>
<evidence type="ECO:0000256" key="2">
    <source>
        <dbReference type="ARBA" id="ARBA00022692"/>
    </source>
</evidence>
<reference evidence="7" key="1">
    <citation type="journal article" date="2014" name="Front. Microbiol.">
        <title>High frequency of phylogenetically diverse reductive dehalogenase-homologous genes in deep subseafloor sedimentary metagenomes.</title>
        <authorList>
            <person name="Kawai M."/>
            <person name="Futagami T."/>
            <person name="Toyoda A."/>
            <person name="Takaki Y."/>
            <person name="Nishi S."/>
            <person name="Hori S."/>
            <person name="Arai W."/>
            <person name="Tsubouchi T."/>
            <person name="Morono Y."/>
            <person name="Uchiyama I."/>
            <person name="Ito T."/>
            <person name="Fujiyama A."/>
            <person name="Inagaki F."/>
            <person name="Takami H."/>
        </authorList>
    </citation>
    <scope>NUCLEOTIDE SEQUENCE</scope>
    <source>
        <strain evidence="7">Expedition CK06-06</strain>
    </source>
</reference>
<feature type="non-terminal residue" evidence="7">
    <location>
        <position position="1"/>
    </location>
</feature>
<comment type="caution">
    <text evidence="7">The sequence shown here is derived from an EMBL/GenBank/DDBJ whole genome shotgun (WGS) entry which is preliminary data.</text>
</comment>
<dbReference type="GO" id="GO:0005524">
    <property type="term" value="F:ATP binding"/>
    <property type="evidence" value="ECO:0007669"/>
    <property type="project" value="InterPro"/>
</dbReference>
<dbReference type="Gene3D" id="1.20.1560.10">
    <property type="entry name" value="ABC transporter type 1, transmembrane domain"/>
    <property type="match status" value="1"/>
</dbReference>
<comment type="subcellular location">
    <subcellularLocation>
        <location evidence="1">Membrane</location>
        <topology evidence="1">Multi-pass membrane protein</topology>
    </subcellularLocation>
</comment>
<dbReference type="GO" id="GO:0015421">
    <property type="term" value="F:ABC-type oligopeptide transporter activity"/>
    <property type="evidence" value="ECO:0007669"/>
    <property type="project" value="TreeGrafter"/>
</dbReference>
<dbReference type="PROSITE" id="PS50929">
    <property type="entry name" value="ABC_TM1F"/>
    <property type="match status" value="1"/>
</dbReference>
<dbReference type="GO" id="GO:0016887">
    <property type="term" value="F:ATP hydrolysis activity"/>
    <property type="evidence" value="ECO:0007669"/>
    <property type="project" value="InterPro"/>
</dbReference>
<dbReference type="InterPro" id="IPR003439">
    <property type="entry name" value="ABC_transporter-like_ATP-bd"/>
</dbReference>
<dbReference type="InterPro" id="IPR011527">
    <property type="entry name" value="ABC1_TM_dom"/>
</dbReference>
<keyword evidence="2 5" id="KW-0812">Transmembrane</keyword>
<dbReference type="InterPro" id="IPR036640">
    <property type="entry name" value="ABC1_TM_sf"/>
</dbReference>
<evidence type="ECO:0000256" key="1">
    <source>
        <dbReference type="ARBA" id="ARBA00004141"/>
    </source>
</evidence>
<keyword evidence="3 5" id="KW-1133">Transmembrane helix</keyword>
<dbReference type="GO" id="GO:0005743">
    <property type="term" value="C:mitochondrial inner membrane"/>
    <property type="evidence" value="ECO:0007669"/>
    <property type="project" value="TreeGrafter"/>
</dbReference>
<dbReference type="PANTHER" id="PTHR43394:SF1">
    <property type="entry name" value="ATP-BINDING CASSETTE SUB-FAMILY B MEMBER 10, MITOCHONDRIAL"/>
    <property type="match status" value="1"/>
</dbReference>
<dbReference type="SUPFAM" id="SSF52540">
    <property type="entry name" value="P-loop containing nucleoside triphosphate hydrolases"/>
    <property type="match status" value="1"/>
</dbReference>
<name>X1T816_9ZZZZ</name>
<organism evidence="7">
    <name type="scientific">marine sediment metagenome</name>
    <dbReference type="NCBI Taxonomy" id="412755"/>
    <lineage>
        <taxon>unclassified sequences</taxon>
        <taxon>metagenomes</taxon>
        <taxon>ecological metagenomes</taxon>
    </lineage>
</organism>
<evidence type="ECO:0000256" key="4">
    <source>
        <dbReference type="ARBA" id="ARBA00023136"/>
    </source>
</evidence>
<proteinExistence type="predicted"/>
<feature type="transmembrane region" description="Helical" evidence="5">
    <location>
        <begin position="94"/>
        <end position="115"/>
    </location>
</feature>
<dbReference type="Pfam" id="PF00005">
    <property type="entry name" value="ABC_tran"/>
    <property type="match status" value="1"/>
</dbReference>
<dbReference type="AlphaFoldDB" id="X1T816"/>
<sequence length="225" mass="24844">SSIQTRIANISSILQETIVGVEVVKSFGAENREIERFKEENARTLQLSIKRTRFIAALAPSMEILTLIGLAGILWYGGREVIRGTLSTGELVTFLGYIALAVNPLTYISQTFGIYQQAMASAERVFELMDAEPEIKESPQAVEMPHLKGFVQMKNVYFGYNGESVLDNINLEVKPGKRLALVGLSGVGKTSLVSLIPRFYDPISGLITVDGYDIRKVKLASLRKE</sequence>
<evidence type="ECO:0000259" key="6">
    <source>
        <dbReference type="PROSITE" id="PS50929"/>
    </source>
</evidence>
<dbReference type="SUPFAM" id="SSF90123">
    <property type="entry name" value="ABC transporter transmembrane region"/>
    <property type="match status" value="1"/>
</dbReference>
<evidence type="ECO:0000313" key="7">
    <source>
        <dbReference type="EMBL" id="GAI76149.1"/>
    </source>
</evidence>
<gene>
    <name evidence="7" type="ORF">S12H4_11483</name>
</gene>